<evidence type="ECO:0000256" key="2">
    <source>
        <dbReference type="SAM" id="MobiDB-lite"/>
    </source>
</evidence>
<keyword evidence="5" id="KW-1185">Reference proteome</keyword>
<accession>A0A4S2KJ17</accession>
<evidence type="ECO:0000256" key="1">
    <source>
        <dbReference type="ARBA" id="ARBA00007945"/>
    </source>
</evidence>
<gene>
    <name evidence="4" type="ORF">CRM22_010934</name>
</gene>
<dbReference type="AlphaFoldDB" id="A0A4S2KJ17"/>
<name>A0A4S2KJ17_OPIFE</name>
<reference evidence="4 5" key="1">
    <citation type="journal article" date="2019" name="BMC Genomics">
        <title>New insights from Opisthorchis felineus genome: update on genomics of the epidemiologically important liver flukes.</title>
        <authorList>
            <person name="Ershov N.I."/>
            <person name="Mordvinov V.A."/>
            <person name="Prokhortchouk E.B."/>
            <person name="Pakharukova M.Y."/>
            <person name="Gunbin K.V."/>
            <person name="Ustyantsev K."/>
            <person name="Genaev M.A."/>
            <person name="Blinov A.G."/>
            <person name="Mazur A."/>
            <person name="Boulygina E."/>
            <person name="Tsygankova S."/>
            <person name="Khrameeva E."/>
            <person name="Chekanov N."/>
            <person name="Fan G."/>
            <person name="Xiao A."/>
            <person name="Zhang H."/>
            <person name="Xu X."/>
            <person name="Yang H."/>
            <person name="Solovyev V."/>
            <person name="Lee S.M."/>
            <person name="Liu X."/>
            <person name="Afonnikov D.A."/>
            <person name="Skryabin K.G."/>
        </authorList>
    </citation>
    <scope>NUCLEOTIDE SEQUENCE [LARGE SCALE GENOMIC DNA]</scope>
    <source>
        <strain evidence="4">AK-0245</strain>
        <tissue evidence="4">Whole organism</tissue>
    </source>
</reference>
<dbReference type="Pfam" id="PF05030">
    <property type="entry name" value="SSXT"/>
    <property type="match status" value="1"/>
</dbReference>
<proteinExistence type="inferred from homology"/>
<comment type="similarity">
    <text evidence="1">Belongs to the SS18 family.</text>
</comment>
<comment type="caution">
    <text evidence="4">The sequence shown here is derived from an EMBL/GenBank/DDBJ whole genome shotgun (WGS) entry which is preliminary data.</text>
</comment>
<dbReference type="InterPro" id="IPR007726">
    <property type="entry name" value="SS18_N"/>
</dbReference>
<dbReference type="EMBL" id="SJOL01011260">
    <property type="protein sequence ID" value="TGZ49116.1"/>
    <property type="molecule type" value="Genomic_DNA"/>
</dbReference>
<sequence length="164" mass="18108">MTVSPERFAHKLCSLSSGEVPVSMSAGVLDIKSCPKEDECRRSLVWFEPCAISTPMHLIQRILRLPFSSISVIMSAVFAPNTSSFITNPTSMSVQRLLDENDHIIQLIAELSRKGNLEEAAQMQLILQRNIIHLVSMVDHQKLAESTTAVPDGSQPSENTTNSM</sequence>
<protein>
    <recommendedName>
        <fullName evidence="3">SS18 N-terminal domain-containing protein</fullName>
    </recommendedName>
</protein>
<dbReference type="OrthoDB" id="10265171at2759"/>
<dbReference type="STRING" id="147828.A0A4S2KJ17"/>
<organism evidence="4 5">
    <name type="scientific">Opisthorchis felineus</name>
    <dbReference type="NCBI Taxonomy" id="147828"/>
    <lineage>
        <taxon>Eukaryota</taxon>
        <taxon>Metazoa</taxon>
        <taxon>Spiralia</taxon>
        <taxon>Lophotrochozoa</taxon>
        <taxon>Platyhelminthes</taxon>
        <taxon>Trematoda</taxon>
        <taxon>Digenea</taxon>
        <taxon>Opisthorchiida</taxon>
        <taxon>Opisthorchiata</taxon>
        <taxon>Opisthorchiidae</taxon>
        <taxon>Opisthorchis</taxon>
    </lineage>
</organism>
<evidence type="ECO:0000259" key="3">
    <source>
        <dbReference type="Pfam" id="PF05030"/>
    </source>
</evidence>
<evidence type="ECO:0000313" key="5">
    <source>
        <dbReference type="Proteomes" id="UP000308267"/>
    </source>
</evidence>
<dbReference type="Proteomes" id="UP000308267">
    <property type="component" value="Unassembled WGS sequence"/>
</dbReference>
<evidence type="ECO:0000313" key="4">
    <source>
        <dbReference type="EMBL" id="TGZ49116.1"/>
    </source>
</evidence>
<feature type="domain" description="SS18 N-terminal" evidence="3">
    <location>
        <begin position="89"/>
        <end position="142"/>
    </location>
</feature>
<feature type="region of interest" description="Disordered" evidence="2">
    <location>
        <begin position="145"/>
        <end position="164"/>
    </location>
</feature>